<keyword evidence="1" id="KW-1133">Transmembrane helix</keyword>
<dbReference type="AlphaFoldDB" id="A0AAD9EB61"/>
<keyword evidence="1" id="KW-0472">Membrane</keyword>
<evidence type="ECO:0000313" key="3">
    <source>
        <dbReference type="Proteomes" id="UP001243330"/>
    </source>
</evidence>
<name>A0AAD9EB61_9PEZI</name>
<feature type="transmembrane region" description="Helical" evidence="1">
    <location>
        <begin position="28"/>
        <end position="55"/>
    </location>
</feature>
<gene>
    <name evidence="2" type="ORF">CCHR01_16089</name>
</gene>
<organism evidence="2 3">
    <name type="scientific">Colletotrichum chrysophilum</name>
    <dbReference type="NCBI Taxonomy" id="1836956"/>
    <lineage>
        <taxon>Eukaryota</taxon>
        <taxon>Fungi</taxon>
        <taxon>Dikarya</taxon>
        <taxon>Ascomycota</taxon>
        <taxon>Pezizomycotina</taxon>
        <taxon>Sordariomycetes</taxon>
        <taxon>Hypocreomycetidae</taxon>
        <taxon>Glomerellales</taxon>
        <taxon>Glomerellaceae</taxon>
        <taxon>Colletotrichum</taxon>
        <taxon>Colletotrichum gloeosporioides species complex</taxon>
    </lineage>
</organism>
<keyword evidence="1" id="KW-0812">Transmembrane</keyword>
<reference evidence="2" key="1">
    <citation type="submission" date="2023-01" db="EMBL/GenBank/DDBJ databases">
        <title>Colletotrichum chrysophilum M932 genome sequence.</title>
        <authorList>
            <person name="Baroncelli R."/>
        </authorList>
    </citation>
    <scope>NUCLEOTIDE SEQUENCE</scope>
    <source>
        <strain evidence="2">M932</strain>
    </source>
</reference>
<dbReference type="EMBL" id="JAQOWY010000492">
    <property type="protein sequence ID" value="KAK1841292.1"/>
    <property type="molecule type" value="Genomic_DNA"/>
</dbReference>
<accession>A0AAD9EB61</accession>
<comment type="caution">
    <text evidence="2">The sequence shown here is derived from an EMBL/GenBank/DDBJ whole genome shotgun (WGS) entry which is preliminary data.</text>
</comment>
<protein>
    <submittedName>
        <fullName evidence="2">Uncharacterized protein</fullName>
    </submittedName>
</protein>
<sequence>MAIGLCSLVGGDLIEDHLQAALRNMDSALILALLFFPGILVLGPEVVNLLLGFLLTSNLLLSGLEPLLRFCDGVDGLIPFTSKFAQCGRGSSFEQSKLALQGPAFLGGGGYRFLKSMQRHL</sequence>
<dbReference type="Proteomes" id="UP001243330">
    <property type="component" value="Unassembled WGS sequence"/>
</dbReference>
<keyword evidence="3" id="KW-1185">Reference proteome</keyword>
<evidence type="ECO:0000313" key="2">
    <source>
        <dbReference type="EMBL" id="KAK1841292.1"/>
    </source>
</evidence>
<evidence type="ECO:0000256" key="1">
    <source>
        <dbReference type="SAM" id="Phobius"/>
    </source>
</evidence>
<proteinExistence type="predicted"/>